<evidence type="ECO:0000256" key="2">
    <source>
        <dbReference type="ARBA" id="ARBA00022729"/>
    </source>
</evidence>
<feature type="transmembrane region" description="Helical" evidence="4">
    <location>
        <begin position="163"/>
        <end position="183"/>
    </location>
</feature>
<organism evidence="5 6">
    <name type="scientific">Eumeta variegata</name>
    <name type="common">Bagworm moth</name>
    <name type="synonym">Eumeta japonica</name>
    <dbReference type="NCBI Taxonomy" id="151549"/>
    <lineage>
        <taxon>Eukaryota</taxon>
        <taxon>Metazoa</taxon>
        <taxon>Ecdysozoa</taxon>
        <taxon>Arthropoda</taxon>
        <taxon>Hexapoda</taxon>
        <taxon>Insecta</taxon>
        <taxon>Pterygota</taxon>
        <taxon>Neoptera</taxon>
        <taxon>Endopterygota</taxon>
        <taxon>Lepidoptera</taxon>
        <taxon>Glossata</taxon>
        <taxon>Ditrysia</taxon>
        <taxon>Tineoidea</taxon>
        <taxon>Psychidae</taxon>
        <taxon>Oiketicinae</taxon>
        <taxon>Eumeta</taxon>
    </lineage>
</organism>
<evidence type="ECO:0000256" key="1">
    <source>
        <dbReference type="ARBA" id="ARBA00022614"/>
    </source>
</evidence>
<proteinExistence type="predicted"/>
<evidence type="ECO:0000313" key="5">
    <source>
        <dbReference type="EMBL" id="GBP40546.1"/>
    </source>
</evidence>
<gene>
    <name evidence="5" type="primary">LRRC4B</name>
    <name evidence="5" type="ORF">EVAR_7545_1</name>
</gene>
<comment type="caution">
    <text evidence="5">The sequence shown here is derived from an EMBL/GenBank/DDBJ whole genome shotgun (WGS) entry which is preliminary data.</text>
</comment>
<keyword evidence="4" id="KW-0472">Membrane</keyword>
<dbReference type="SMART" id="SM00369">
    <property type="entry name" value="LRR_TYP"/>
    <property type="match status" value="3"/>
</dbReference>
<keyword evidence="1" id="KW-0433">Leucine-rich repeat</keyword>
<sequence>MSAGLTNLKELEVSENDYLEEVKRSTFSPLTSLRVLHLCHNQKLRYISHNAFRGLKQNWSLKEVYLNNNDLSELPTDLMPWSKLDTLGFSGNSWLCNCDLVNIVTEQGAGKKFKPDEIPMCIAPMKWAGATLTSVTLDYCPNFDTTFVPKKKISFKDLKPKHILWSIFGVAMVVLFGMIIGLLRREGQPRELGASESHSRHSPITSTNHISHTLEQLVRGP</sequence>
<keyword evidence="4" id="KW-1133">Transmembrane helix</keyword>
<dbReference type="AlphaFoldDB" id="A0A4C1VN55"/>
<dbReference type="Pfam" id="PF13855">
    <property type="entry name" value="LRR_8"/>
    <property type="match status" value="1"/>
</dbReference>
<name>A0A4C1VN55_EUMVA</name>
<dbReference type="PANTHER" id="PTHR24369:SF210">
    <property type="entry name" value="CHAOPTIN-RELATED"/>
    <property type="match status" value="1"/>
</dbReference>
<dbReference type="Gene3D" id="3.80.10.10">
    <property type="entry name" value="Ribonuclease Inhibitor"/>
    <property type="match status" value="1"/>
</dbReference>
<evidence type="ECO:0000256" key="3">
    <source>
        <dbReference type="ARBA" id="ARBA00022737"/>
    </source>
</evidence>
<evidence type="ECO:0000313" key="6">
    <source>
        <dbReference type="Proteomes" id="UP000299102"/>
    </source>
</evidence>
<dbReference type="EMBL" id="BGZK01000383">
    <property type="protein sequence ID" value="GBP40546.1"/>
    <property type="molecule type" value="Genomic_DNA"/>
</dbReference>
<dbReference type="GO" id="GO:0005886">
    <property type="term" value="C:plasma membrane"/>
    <property type="evidence" value="ECO:0007669"/>
    <property type="project" value="TreeGrafter"/>
</dbReference>
<keyword evidence="6" id="KW-1185">Reference proteome</keyword>
<dbReference type="InterPro" id="IPR050541">
    <property type="entry name" value="LRR_TM_domain-containing"/>
</dbReference>
<dbReference type="SUPFAM" id="SSF52058">
    <property type="entry name" value="L domain-like"/>
    <property type="match status" value="1"/>
</dbReference>
<dbReference type="Proteomes" id="UP000299102">
    <property type="component" value="Unassembled WGS sequence"/>
</dbReference>
<protein>
    <submittedName>
        <fullName evidence="5">Leucine-rich repeat-containing protein 4B</fullName>
    </submittedName>
</protein>
<accession>A0A4C1VN55</accession>
<dbReference type="InterPro" id="IPR001611">
    <property type="entry name" value="Leu-rich_rpt"/>
</dbReference>
<dbReference type="InterPro" id="IPR003591">
    <property type="entry name" value="Leu-rich_rpt_typical-subtyp"/>
</dbReference>
<dbReference type="OrthoDB" id="635273at2759"/>
<evidence type="ECO:0000256" key="4">
    <source>
        <dbReference type="SAM" id="Phobius"/>
    </source>
</evidence>
<keyword evidence="3" id="KW-0677">Repeat</keyword>
<dbReference type="InterPro" id="IPR032675">
    <property type="entry name" value="LRR_dom_sf"/>
</dbReference>
<dbReference type="PANTHER" id="PTHR24369">
    <property type="entry name" value="ANTIGEN BSP, PUTATIVE-RELATED"/>
    <property type="match status" value="1"/>
</dbReference>
<keyword evidence="2" id="KW-0732">Signal</keyword>
<reference evidence="5 6" key="1">
    <citation type="journal article" date="2019" name="Commun. Biol.">
        <title>The bagworm genome reveals a unique fibroin gene that provides high tensile strength.</title>
        <authorList>
            <person name="Kono N."/>
            <person name="Nakamura H."/>
            <person name="Ohtoshi R."/>
            <person name="Tomita M."/>
            <person name="Numata K."/>
            <person name="Arakawa K."/>
        </authorList>
    </citation>
    <scope>NUCLEOTIDE SEQUENCE [LARGE SCALE GENOMIC DNA]</scope>
</reference>
<dbReference type="STRING" id="151549.A0A4C1VN55"/>
<keyword evidence="4" id="KW-0812">Transmembrane</keyword>